<dbReference type="InterPro" id="IPR011990">
    <property type="entry name" value="TPR-like_helical_dom_sf"/>
</dbReference>
<gene>
    <name evidence="2" type="ORF">AGERDE_LOCUS10454</name>
</gene>
<dbReference type="PANTHER" id="PTHR11102">
    <property type="entry name" value="SEL-1-LIKE PROTEIN"/>
    <property type="match status" value="1"/>
</dbReference>
<protein>
    <submittedName>
        <fullName evidence="2">2637_t:CDS:1</fullName>
    </submittedName>
</protein>
<dbReference type="InterPro" id="IPR050767">
    <property type="entry name" value="Sel1_AlgK"/>
</dbReference>
<accession>A0A9N9GTU6</accession>
<organism evidence="2 3">
    <name type="scientific">Ambispora gerdemannii</name>
    <dbReference type="NCBI Taxonomy" id="144530"/>
    <lineage>
        <taxon>Eukaryota</taxon>
        <taxon>Fungi</taxon>
        <taxon>Fungi incertae sedis</taxon>
        <taxon>Mucoromycota</taxon>
        <taxon>Glomeromycotina</taxon>
        <taxon>Glomeromycetes</taxon>
        <taxon>Archaeosporales</taxon>
        <taxon>Ambisporaceae</taxon>
        <taxon>Ambispora</taxon>
    </lineage>
</organism>
<dbReference type="OrthoDB" id="2384430at2759"/>
<comment type="similarity">
    <text evidence="1">Belongs to the sel-1 family.</text>
</comment>
<dbReference type="Proteomes" id="UP000789831">
    <property type="component" value="Unassembled WGS sequence"/>
</dbReference>
<evidence type="ECO:0000313" key="2">
    <source>
        <dbReference type="EMBL" id="CAG8629425.1"/>
    </source>
</evidence>
<comment type="caution">
    <text evidence="2">The sequence shown here is derived from an EMBL/GenBank/DDBJ whole genome shotgun (WGS) entry which is preliminary data.</text>
</comment>
<sequence length="253" mass="29923">MNDQFPSTFFNNFINTDASTNDNDNNIKYNDKNMGEENDDENYFSNALKELLQEFSSIKNPGGRDEHLQECIQSWFSRHIEYTEIKVIEYLKQIAHKNYDYACLLGFLYHTEFDWQKAFEWYLRAAEHNNAFGQNQVGYFYQKGYGIGVNHQNAFYWYQKSSDGGCSNAKSNLGYCYHYGIHVKRNSRYAFYWYSKSAEIGDELGMCNLANALLHGIGTNVDVHQTLRLYRDAKNLKCLRVDEYLRYIFVYRY</sequence>
<dbReference type="EMBL" id="CAJVPL010003266">
    <property type="protein sequence ID" value="CAG8629425.1"/>
    <property type="molecule type" value="Genomic_DNA"/>
</dbReference>
<dbReference type="InterPro" id="IPR006597">
    <property type="entry name" value="Sel1-like"/>
</dbReference>
<evidence type="ECO:0000256" key="1">
    <source>
        <dbReference type="ARBA" id="ARBA00038101"/>
    </source>
</evidence>
<reference evidence="2" key="1">
    <citation type="submission" date="2021-06" db="EMBL/GenBank/DDBJ databases">
        <authorList>
            <person name="Kallberg Y."/>
            <person name="Tangrot J."/>
            <person name="Rosling A."/>
        </authorList>
    </citation>
    <scope>NUCLEOTIDE SEQUENCE</scope>
    <source>
        <strain evidence="2">MT106</strain>
    </source>
</reference>
<evidence type="ECO:0000313" key="3">
    <source>
        <dbReference type="Proteomes" id="UP000789831"/>
    </source>
</evidence>
<dbReference type="Gene3D" id="1.25.40.10">
    <property type="entry name" value="Tetratricopeptide repeat domain"/>
    <property type="match status" value="1"/>
</dbReference>
<dbReference type="Pfam" id="PF08238">
    <property type="entry name" value="Sel1"/>
    <property type="match status" value="4"/>
</dbReference>
<dbReference type="SMART" id="SM00671">
    <property type="entry name" value="SEL1"/>
    <property type="match status" value="4"/>
</dbReference>
<dbReference type="AlphaFoldDB" id="A0A9N9GTU6"/>
<proteinExistence type="inferred from homology"/>
<dbReference type="PANTHER" id="PTHR11102:SF160">
    <property type="entry name" value="ERAD-ASSOCIATED E3 UBIQUITIN-PROTEIN LIGASE COMPONENT HRD3"/>
    <property type="match status" value="1"/>
</dbReference>
<keyword evidence="3" id="KW-1185">Reference proteome</keyword>
<name>A0A9N9GTU6_9GLOM</name>
<dbReference type="SUPFAM" id="SSF81901">
    <property type="entry name" value="HCP-like"/>
    <property type="match status" value="1"/>
</dbReference>